<dbReference type="InterPro" id="IPR020846">
    <property type="entry name" value="MFS_dom"/>
</dbReference>
<dbReference type="PROSITE" id="PS50850">
    <property type="entry name" value="MFS"/>
    <property type="match status" value="1"/>
</dbReference>
<feature type="transmembrane region" description="Helical" evidence="4">
    <location>
        <begin position="20"/>
        <end position="39"/>
    </location>
</feature>
<keyword evidence="3 4" id="KW-0472">Membrane</keyword>
<evidence type="ECO:0000256" key="1">
    <source>
        <dbReference type="ARBA" id="ARBA00022692"/>
    </source>
</evidence>
<evidence type="ECO:0000313" key="7">
    <source>
        <dbReference type="Proteomes" id="UP000442109"/>
    </source>
</evidence>
<organism evidence="6 7">
    <name type="scientific">Psychrobacter sanguinis</name>
    <dbReference type="NCBI Taxonomy" id="861445"/>
    <lineage>
        <taxon>Bacteria</taxon>
        <taxon>Pseudomonadati</taxon>
        <taxon>Pseudomonadota</taxon>
        <taxon>Gammaproteobacteria</taxon>
        <taxon>Moraxellales</taxon>
        <taxon>Moraxellaceae</taxon>
        <taxon>Psychrobacter</taxon>
    </lineage>
</organism>
<protein>
    <submittedName>
        <fullName evidence="6">MFS transporter</fullName>
    </submittedName>
</protein>
<dbReference type="GO" id="GO:0022857">
    <property type="term" value="F:transmembrane transporter activity"/>
    <property type="evidence" value="ECO:0007669"/>
    <property type="project" value="InterPro"/>
</dbReference>
<accession>A0A844M3V3</accession>
<sequence>GLISVVAPMAQDMAGMTAESAAVAVGLMGIFNGIGRLLWASLSDIIGRPTTFLLLFLVNMLMTGSLLMFQTPFLFIFA</sequence>
<proteinExistence type="predicted"/>
<feature type="domain" description="Major facilitator superfamily (MFS) profile" evidence="5">
    <location>
        <begin position="1"/>
        <end position="78"/>
    </location>
</feature>
<name>A0A844M3V3_9GAMM</name>
<feature type="transmembrane region" description="Helical" evidence="4">
    <location>
        <begin position="51"/>
        <end position="77"/>
    </location>
</feature>
<dbReference type="Gene3D" id="1.20.1250.20">
    <property type="entry name" value="MFS general substrate transporter like domains"/>
    <property type="match status" value="1"/>
</dbReference>
<feature type="non-terminal residue" evidence="6">
    <location>
        <position position="78"/>
    </location>
</feature>
<comment type="caution">
    <text evidence="6">The sequence shown here is derived from an EMBL/GenBank/DDBJ whole genome shotgun (WGS) entry which is preliminary data.</text>
</comment>
<evidence type="ECO:0000256" key="3">
    <source>
        <dbReference type="ARBA" id="ARBA00023136"/>
    </source>
</evidence>
<dbReference type="EMBL" id="WFKQ01000244">
    <property type="protein sequence ID" value="MUG33629.1"/>
    <property type="molecule type" value="Genomic_DNA"/>
</dbReference>
<keyword evidence="1 4" id="KW-0812">Transmembrane</keyword>
<dbReference type="SUPFAM" id="SSF103473">
    <property type="entry name" value="MFS general substrate transporter"/>
    <property type="match status" value="1"/>
</dbReference>
<reference evidence="6 7" key="1">
    <citation type="journal article" date="2019" name="PLoS ONE">
        <title>Pup mortality in New Zealand sea lions (Phocarctos hookeri) at Enderby Island, Auckland Islands, 2013-18.</title>
        <authorList>
            <person name="Michael S.A."/>
            <person name="Hayman D.T.S."/>
            <person name="Gray R."/>
            <person name="Zhang J."/>
            <person name="Rogers L."/>
            <person name="Roe W.D."/>
        </authorList>
    </citation>
    <scope>NUCLEOTIDE SEQUENCE [LARGE SCALE GENOMIC DNA]</scope>
    <source>
        <strain evidence="6 7">SM868</strain>
    </source>
</reference>
<feature type="non-terminal residue" evidence="6">
    <location>
        <position position="1"/>
    </location>
</feature>
<keyword evidence="2 4" id="KW-1133">Transmembrane helix</keyword>
<dbReference type="Proteomes" id="UP000442109">
    <property type="component" value="Unassembled WGS sequence"/>
</dbReference>
<evidence type="ECO:0000256" key="2">
    <source>
        <dbReference type="ARBA" id="ARBA00022989"/>
    </source>
</evidence>
<keyword evidence="7" id="KW-1185">Reference proteome</keyword>
<gene>
    <name evidence="6" type="ORF">GB996_12695</name>
</gene>
<evidence type="ECO:0000256" key="4">
    <source>
        <dbReference type="SAM" id="Phobius"/>
    </source>
</evidence>
<dbReference type="AlphaFoldDB" id="A0A844M3V3"/>
<evidence type="ECO:0000259" key="5">
    <source>
        <dbReference type="PROSITE" id="PS50850"/>
    </source>
</evidence>
<evidence type="ECO:0000313" key="6">
    <source>
        <dbReference type="EMBL" id="MUG33629.1"/>
    </source>
</evidence>
<dbReference type="InterPro" id="IPR036259">
    <property type="entry name" value="MFS_trans_sf"/>
</dbReference>